<evidence type="ECO:0000256" key="3">
    <source>
        <dbReference type="ARBA" id="ARBA00047960"/>
    </source>
</evidence>
<comment type="caution">
    <text evidence="6">The sequence shown here is derived from an EMBL/GenBank/DDBJ whole genome shotgun (WGS) entry which is preliminary data.</text>
</comment>
<dbReference type="InterPro" id="IPR045073">
    <property type="entry name" value="Omega/Tau-like"/>
</dbReference>
<dbReference type="Pfam" id="PF13410">
    <property type="entry name" value="GST_C_2"/>
    <property type="match status" value="1"/>
</dbReference>
<dbReference type="EC" id="2.5.1.18" evidence="1"/>
<evidence type="ECO:0000256" key="2">
    <source>
        <dbReference type="ARBA" id="ARBA00022679"/>
    </source>
</evidence>
<protein>
    <recommendedName>
        <fullName evidence="1">glutathione transferase</fullName>
        <ecNumber evidence="1">2.5.1.18</ecNumber>
    </recommendedName>
</protein>
<evidence type="ECO:0000256" key="1">
    <source>
        <dbReference type="ARBA" id="ARBA00012452"/>
    </source>
</evidence>
<evidence type="ECO:0000259" key="4">
    <source>
        <dbReference type="PROSITE" id="PS50404"/>
    </source>
</evidence>
<dbReference type="RefSeq" id="WP_104829930.1">
    <property type="nucleotide sequence ID" value="NZ_PJCH01000005.1"/>
</dbReference>
<dbReference type="InterPro" id="IPR040079">
    <property type="entry name" value="Glutathione_S-Trfase"/>
</dbReference>
<dbReference type="InterPro" id="IPR050983">
    <property type="entry name" value="GST_Omega/HSP26"/>
</dbReference>
<dbReference type="Gene3D" id="3.40.30.10">
    <property type="entry name" value="Glutaredoxin"/>
    <property type="match status" value="1"/>
</dbReference>
<dbReference type="GO" id="GO:0004364">
    <property type="term" value="F:glutathione transferase activity"/>
    <property type="evidence" value="ECO:0007669"/>
    <property type="project" value="UniProtKB-EC"/>
</dbReference>
<evidence type="ECO:0000313" key="7">
    <source>
        <dbReference type="Proteomes" id="UP000239504"/>
    </source>
</evidence>
<gene>
    <name evidence="6" type="ORF">CW354_10490</name>
</gene>
<dbReference type="InterPro" id="IPR036282">
    <property type="entry name" value="Glutathione-S-Trfase_C_sf"/>
</dbReference>
<dbReference type="InterPro" id="IPR004045">
    <property type="entry name" value="Glutathione_S-Trfase_N"/>
</dbReference>
<dbReference type="SFLD" id="SFLDG00358">
    <property type="entry name" value="Main_(cytGST)"/>
    <property type="match status" value="1"/>
</dbReference>
<dbReference type="PROSITE" id="PS50404">
    <property type="entry name" value="GST_NTER"/>
    <property type="match status" value="1"/>
</dbReference>
<dbReference type="InterPro" id="IPR036249">
    <property type="entry name" value="Thioredoxin-like_sf"/>
</dbReference>
<dbReference type="EMBL" id="PJCH01000005">
    <property type="protein sequence ID" value="PQA88689.1"/>
    <property type="molecule type" value="Genomic_DNA"/>
</dbReference>
<organism evidence="6 7">
    <name type="scientific">Hyphococcus luteus</name>
    <dbReference type="NCBI Taxonomy" id="2058213"/>
    <lineage>
        <taxon>Bacteria</taxon>
        <taxon>Pseudomonadati</taxon>
        <taxon>Pseudomonadota</taxon>
        <taxon>Alphaproteobacteria</taxon>
        <taxon>Parvularculales</taxon>
        <taxon>Parvularculaceae</taxon>
        <taxon>Hyphococcus</taxon>
    </lineage>
</organism>
<dbReference type="OrthoDB" id="9813092at2"/>
<dbReference type="GO" id="GO:0005737">
    <property type="term" value="C:cytoplasm"/>
    <property type="evidence" value="ECO:0007669"/>
    <property type="project" value="TreeGrafter"/>
</dbReference>
<sequence>MSLHLISHTLCPYVQRAAISLAEKKVRFERTYIDLANKPDWFLAVSPLGKTPVLLKGEVPIFESAVILEYLEETQPNPLHPHDALERARHRAWMEFGSAVLNDIAGFYSASDEGVFDAKIAVLHEKFRRVEAELEAGPYFAGDRFSLVDVVFGPVFRYFNVFEEIGAFGILTDLPKIDRWRQALCSRDSVEKAVGEDYPSLLRAFLLRRNSYLSSLMRTNEGRHRATAGLESQVKP</sequence>
<evidence type="ECO:0000313" key="6">
    <source>
        <dbReference type="EMBL" id="PQA88689.1"/>
    </source>
</evidence>
<dbReference type="Proteomes" id="UP000239504">
    <property type="component" value="Unassembled WGS sequence"/>
</dbReference>
<keyword evidence="7" id="KW-1185">Reference proteome</keyword>
<accession>A0A2S7K896</accession>
<dbReference type="PANTHER" id="PTHR43968:SF6">
    <property type="entry name" value="GLUTATHIONE S-TRANSFERASE OMEGA"/>
    <property type="match status" value="1"/>
</dbReference>
<reference evidence="6 7" key="1">
    <citation type="submission" date="2017-12" db="EMBL/GenBank/DDBJ databases">
        <authorList>
            <person name="Hurst M.R.H."/>
        </authorList>
    </citation>
    <scope>NUCLEOTIDE SEQUENCE [LARGE SCALE GENOMIC DNA]</scope>
    <source>
        <strain evidence="6 7">SY-3-19</strain>
    </source>
</reference>
<evidence type="ECO:0000259" key="5">
    <source>
        <dbReference type="PROSITE" id="PS50405"/>
    </source>
</evidence>
<dbReference type="Gene3D" id="1.20.1050.10">
    <property type="match status" value="1"/>
</dbReference>
<dbReference type="InterPro" id="IPR010987">
    <property type="entry name" value="Glutathione-S-Trfase_C-like"/>
</dbReference>
<dbReference type="Pfam" id="PF13409">
    <property type="entry name" value="GST_N_2"/>
    <property type="match status" value="1"/>
</dbReference>
<dbReference type="SUPFAM" id="SSF52833">
    <property type="entry name" value="Thioredoxin-like"/>
    <property type="match status" value="1"/>
</dbReference>
<feature type="domain" description="GST N-terminal" evidence="4">
    <location>
        <begin position="1"/>
        <end position="79"/>
    </location>
</feature>
<dbReference type="PANTHER" id="PTHR43968">
    <property type="match status" value="1"/>
</dbReference>
<feature type="domain" description="GST C-terminal" evidence="5">
    <location>
        <begin position="83"/>
        <end position="213"/>
    </location>
</feature>
<dbReference type="SFLD" id="SFLDG01152">
    <property type="entry name" value="Main.3:_Omega-_and_Tau-like"/>
    <property type="match status" value="1"/>
</dbReference>
<dbReference type="AlphaFoldDB" id="A0A2S7K896"/>
<dbReference type="SUPFAM" id="SSF47616">
    <property type="entry name" value="GST C-terminal domain-like"/>
    <property type="match status" value="1"/>
</dbReference>
<name>A0A2S7K896_9PROT</name>
<dbReference type="SFLD" id="SFLDS00019">
    <property type="entry name" value="Glutathione_Transferase_(cytos"/>
    <property type="match status" value="1"/>
</dbReference>
<dbReference type="PROSITE" id="PS50405">
    <property type="entry name" value="GST_CTER"/>
    <property type="match status" value="1"/>
</dbReference>
<comment type="catalytic activity">
    <reaction evidence="3">
        <text>RX + glutathione = an S-substituted glutathione + a halide anion + H(+)</text>
        <dbReference type="Rhea" id="RHEA:16437"/>
        <dbReference type="ChEBI" id="CHEBI:15378"/>
        <dbReference type="ChEBI" id="CHEBI:16042"/>
        <dbReference type="ChEBI" id="CHEBI:17792"/>
        <dbReference type="ChEBI" id="CHEBI:57925"/>
        <dbReference type="ChEBI" id="CHEBI:90779"/>
        <dbReference type="EC" id="2.5.1.18"/>
    </reaction>
</comment>
<proteinExistence type="predicted"/>
<keyword evidence="2 6" id="KW-0808">Transferase</keyword>